<dbReference type="SUPFAM" id="SSF47769">
    <property type="entry name" value="SAM/Pointed domain"/>
    <property type="match status" value="1"/>
</dbReference>
<name>A0A7D9F1L6_PARCT</name>
<sequence length="150" mass="16699">MVKSKEHVQSWLIKIGFEDYCQCFKDNMIDGHALIGLTERALQLLVPPIGPRMNFLQKLDELKKLNCQPQTHKPLEATTPPATLIIEDDVNNPDNQCTSTAMQEQPRSPTATPESEGSRRNSGYCNAGFAIAPEAESRKGLSERLCAIYP</sequence>
<evidence type="ECO:0000313" key="3">
    <source>
        <dbReference type="Proteomes" id="UP001152795"/>
    </source>
</evidence>
<dbReference type="Pfam" id="PF00536">
    <property type="entry name" value="SAM_1"/>
    <property type="match status" value="1"/>
</dbReference>
<dbReference type="EMBL" id="CACRXK020011136">
    <property type="protein sequence ID" value="CAB4020805.1"/>
    <property type="molecule type" value="Genomic_DNA"/>
</dbReference>
<gene>
    <name evidence="2" type="ORF">PACLA_8A010723</name>
</gene>
<dbReference type="InterPro" id="IPR013761">
    <property type="entry name" value="SAM/pointed_sf"/>
</dbReference>
<feature type="region of interest" description="Disordered" evidence="1">
    <location>
        <begin position="89"/>
        <end position="121"/>
    </location>
</feature>
<proteinExistence type="predicted"/>
<protein>
    <submittedName>
        <fullName evidence="2">Sterile alpha and TIR motif-containing 1</fullName>
    </submittedName>
</protein>
<reference evidence="2" key="1">
    <citation type="submission" date="2020-04" db="EMBL/GenBank/DDBJ databases">
        <authorList>
            <person name="Alioto T."/>
            <person name="Alioto T."/>
            <person name="Gomez Garrido J."/>
        </authorList>
    </citation>
    <scope>NUCLEOTIDE SEQUENCE</scope>
    <source>
        <strain evidence="2">A484AB</strain>
    </source>
</reference>
<keyword evidence="3" id="KW-1185">Reference proteome</keyword>
<evidence type="ECO:0000313" key="2">
    <source>
        <dbReference type="EMBL" id="CAB4020805.1"/>
    </source>
</evidence>
<dbReference type="Proteomes" id="UP001152795">
    <property type="component" value="Unassembled WGS sequence"/>
</dbReference>
<evidence type="ECO:0000256" key="1">
    <source>
        <dbReference type="SAM" id="MobiDB-lite"/>
    </source>
</evidence>
<feature type="compositionally biased region" description="Polar residues" evidence="1">
    <location>
        <begin position="92"/>
        <end position="121"/>
    </location>
</feature>
<dbReference type="CDD" id="cd09487">
    <property type="entry name" value="SAM_superfamily"/>
    <property type="match status" value="1"/>
</dbReference>
<organism evidence="2 3">
    <name type="scientific">Paramuricea clavata</name>
    <name type="common">Red gorgonian</name>
    <name type="synonym">Violescent sea-whip</name>
    <dbReference type="NCBI Taxonomy" id="317549"/>
    <lineage>
        <taxon>Eukaryota</taxon>
        <taxon>Metazoa</taxon>
        <taxon>Cnidaria</taxon>
        <taxon>Anthozoa</taxon>
        <taxon>Octocorallia</taxon>
        <taxon>Malacalcyonacea</taxon>
        <taxon>Plexauridae</taxon>
        <taxon>Paramuricea</taxon>
    </lineage>
</organism>
<dbReference type="OrthoDB" id="202764at2759"/>
<comment type="caution">
    <text evidence="2">The sequence shown here is derived from an EMBL/GenBank/DDBJ whole genome shotgun (WGS) entry which is preliminary data.</text>
</comment>
<feature type="non-terminal residue" evidence="2">
    <location>
        <position position="1"/>
    </location>
</feature>
<dbReference type="SMART" id="SM00454">
    <property type="entry name" value="SAM"/>
    <property type="match status" value="1"/>
</dbReference>
<dbReference type="AlphaFoldDB" id="A0A7D9F1L6"/>
<dbReference type="Gene3D" id="1.10.150.50">
    <property type="entry name" value="Transcription Factor, Ets-1"/>
    <property type="match status" value="1"/>
</dbReference>
<accession>A0A7D9F1L6</accession>
<dbReference type="InterPro" id="IPR001660">
    <property type="entry name" value="SAM"/>
</dbReference>
<dbReference type="PROSITE" id="PS50105">
    <property type="entry name" value="SAM_DOMAIN"/>
    <property type="match status" value="1"/>
</dbReference>